<keyword evidence="5" id="KW-1185">Reference proteome</keyword>
<evidence type="ECO:0000256" key="1">
    <source>
        <dbReference type="ARBA" id="ARBA00022801"/>
    </source>
</evidence>
<dbReference type="PANTHER" id="PTHR10272">
    <property type="entry name" value="PLATELET-ACTIVATING FACTOR ACETYLHYDROLASE"/>
    <property type="match status" value="1"/>
</dbReference>
<evidence type="ECO:0000256" key="2">
    <source>
        <dbReference type="ARBA" id="ARBA00022963"/>
    </source>
</evidence>
<keyword evidence="2" id="KW-0442">Lipid degradation</keyword>
<dbReference type="EMBL" id="JAGRRH010000014">
    <property type="protein sequence ID" value="KAG7358482.1"/>
    <property type="molecule type" value="Genomic_DNA"/>
</dbReference>
<dbReference type="GO" id="GO:0003847">
    <property type="term" value="F:1-alkyl-2-acetylglycerophosphocholine esterase activity"/>
    <property type="evidence" value="ECO:0007669"/>
    <property type="project" value="TreeGrafter"/>
</dbReference>
<proteinExistence type="predicted"/>
<dbReference type="OrthoDB" id="2363873at2759"/>
<protein>
    <submittedName>
        <fullName evidence="4">Acetylhydrolase</fullName>
    </submittedName>
</protein>
<gene>
    <name evidence="4" type="ORF">IV203_015071</name>
</gene>
<dbReference type="AlphaFoldDB" id="A0A9K3PSX5"/>
<reference evidence="4" key="1">
    <citation type="journal article" date="2021" name="Sci. Rep.">
        <title>Diploid genomic architecture of Nitzschia inconspicua, an elite biomass production diatom.</title>
        <authorList>
            <person name="Oliver A."/>
            <person name="Podell S."/>
            <person name="Pinowska A."/>
            <person name="Traller J.C."/>
            <person name="Smith S.R."/>
            <person name="McClure R."/>
            <person name="Beliaev A."/>
            <person name="Bohutskyi P."/>
            <person name="Hill E.A."/>
            <person name="Rabines A."/>
            <person name="Zheng H."/>
            <person name="Allen L.Z."/>
            <person name="Kuo A."/>
            <person name="Grigoriev I.V."/>
            <person name="Allen A.E."/>
            <person name="Hazlebeck D."/>
            <person name="Allen E.E."/>
        </authorList>
    </citation>
    <scope>NUCLEOTIDE SEQUENCE</scope>
    <source>
        <strain evidence="4">Hildebrandi</strain>
    </source>
</reference>
<sequence length="712" mass="79055">MLTFLIRKLLLTFGYPRLESSHNLVGPYRHVGALQVRIPDSTACQIFYPSQSNNKSNKKNRPVPYFRPEAVQGLVDYLRFGGGLLEFLSERSHPCCWNVDPYPLPDQKFPLVLFSHGLAGTYEMYTELCRHIASLGYCVVALEHQDGSAAYAHDGKKVIPYKRPNDEPYSRQKVLTLRTPMLQQRVEELENVIRYFEQESTGLNNNNNNDNNSMHLLKKVIQATDTQDLHLVGHSFGGATQMLATQQWTSKSSKKKSMPQPKSLLVMDSWAFALTEDVVQQGLSKNDKTKIKILSIISEDWEQNNVERLEVAEFLKSSEANTNNHILSMVAPNAVHQSFSDSEAWFPSFVARQARNRGKGEDRHVTIRATVQEWGRMNNKLNAPTECEKQKRRSQKSPSLRPWIVTCLMLISIFCVKIYPAMSFQSTYFDTRRSRLGVQMYPPTLSSLYASKKTEDTSAAPPTSVQFSASFNDSLVSSDNPLDQLLALLSSDIVSIVLGSVGLLAVVINRLALLDASTATADALTSETRADLLAVFACGSVLLNGVTKLDVTTALAESVVLDGTTLSESEFLTERQDEEATKSLSWALNSLLTATPAKTATIMTRNSNGEWKVYGRAGVVPVSPNAMTVSERTPILDRVGSPNNIKETYLPTLQALPGRVEFTYLPSNTQLALLIPISSGMVLVLGSNAAKSFSPRDIAWSRVVAERIGEYL</sequence>
<accession>A0A9K3PSX5</accession>
<organism evidence="4 5">
    <name type="scientific">Nitzschia inconspicua</name>
    <dbReference type="NCBI Taxonomy" id="303405"/>
    <lineage>
        <taxon>Eukaryota</taxon>
        <taxon>Sar</taxon>
        <taxon>Stramenopiles</taxon>
        <taxon>Ochrophyta</taxon>
        <taxon>Bacillariophyta</taxon>
        <taxon>Bacillariophyceae</taxon>
        <taxon>Bacillariophycidae</taxon>
        <taxon>Bacillariales</taxon>
        <taxon>Bacillariaceae</taxon>
        <taxon>Nitzschia</taxon>
    </lineage>
</organism>
<name>A0A9K3PSX5_9STRA</name>
<dbReference type="Pfam" id="PF11152">
    <property type="entry name" value="CCB2_CCB4"/>
    <property type="match status" value="1"/>
</dbReference>
<evidence type="ECO:0000256" key="3">
    <source>
        <dbReference type="ARBA" id="ARBA00023098"/>
    </source>
</evidence>
<keyword evidence="3" id="KW-0443">Lipid metabolism</keyword>
<dbReference type="Pfam" id="PF03403">
    <property type="entry name" value="PAF-AH_p_II"/>
    <property type="match status" value="1"/>
</dbReference>
<dbReference type="PANTHER" id="PTHR10272:SF0">
    <property type="entry name" value="PLATELET-ACTIVATING FACTOR ACETYLHYDROLASE"/>
    <property type="match status" value="1"/>
</dbReference>
<keyword evidence="1" id="KW-0378">Hydrolase</keyword>
<evidence type="ECO:0000313" key="4">
    <source>
        <dbReference type="EMBL" id="KAG7358482.1"/>
    </source>
</evidence>
<dbReference type="Proteomes" id="UP000693970">
    <property type="component" value="Unassembled WGS sequence"/>
</dbReference>
<dbReference type="InterPro" id="IPR021325">
    <property type="entry name" value="CCB2/CCB4"/>
</dbReference>
<reference evidence="4" key="2">
    <citation type="submission" date="2021-04" db="EMBL/GenBank/DDBJ databases">
        <authorList>
            <person name="Podell S."/>
        </authorList>
    </citation>
    <scope>NUCLEOTIDE SEQUENCE</scope>
    <source>
        <strain evidence="4">Hildebrandi</strain>
    </source>
</reference>
<evidence type="ECO:0000313" key="5">
    <source>
        <dbReference type="Proteomes" id="UP000693970"/>
    </source>
</evidence>
<dbReference type="GO" id="GO:0016042">
    <property type="term" value="P:lipid catabolic process"/>
    <property type="evidence" value="ECO:0007669"/>
    <property type="project" value="UniProtKB-KW"/>
</dbReference>
<comment type="caution">
    <text evidence="4">The sequence shown here is derived from an EMBL/GenBank/DDBJ whole genome shotgun (WGS) entry which is preliminary data.</text>
</comment>